<dbReference type="EMBL" id="CP064781">
    <property type="protein sequence ID" value="QRJ63270.1"/>
    <property type="molecule type" value="Genomic_DNA"/>
</dbReference>
<dbReference type="InterPro" id="IPR002299">
    <property type="entry name" value="Porin_Neis"/>
</dbReference>
<evidence type="ECO:0000256" key="10">
    <source>
        <dbReference type="ARBA" id="ARBA00023237"/>
    </source>
</evidence>
<proteinExistence type="predicted"/>
<gene>
    <name evidence="13" type="ORF">IWH25_16205</name>
</gene>
<evidence type="ECO:0000256" key="5">
    <source>
        <dbReference type="ARBA" id="ARBA00022692"/>
    </source>
</evidence>
<dbReference type="AlphaFoldDB" id="A0A974PXM2"/>
<evidence type="ECO:0000259" key="12">
    <source>
        <dbReference type="Pfam" id="PF13609"/>
    </source>
</evidence>
<evidence type="ECO:0000256" key="2">
    <source>
        <dbReference type="ARBA" id="ARBA00011233"/>
    </source>
</evidence>
<evidence type="ECO:0000256" key="4">
    <source>
        <dbReference type="ARBA" id="ARBA00022452"/>
    </source>
</evidence>
<keyword evidence="7" id="KW-0406">Ion transport</keyword>
<evidence type="ECO:0000313" key="13">
    <source>
        <dbReference type="EMBL" id="QRJ63270.1"/>
    </source>
</evidence>
<dbReference type="Proteomes" id="UP000663444">
    <property type="component" value="Chromosome"/>
</dbReference>
<feature type="chain" id="PRO_5036939945" evidence="11">
    <location>
        <begin position="21"/>
        <end position="338"/>
    </location>
</feature>
<evidence type="ECO:0000256" key="1">
    <source>
        <dbReference type="ARBA" id="ARBA00004571"/>
    </source>
</evidence>
<keyword evidence="4" id="KW-1134">Transmembrane beta strand</keyword>
<organism evidence="13 14">
    <name type="scientific">Azospira restricta</name>
    <dbReference type="NCBI Taxonomy" id="404405"/>
    <lineage>
        <taxon>Bacteria</taxon>
        <taxon>Pseudomonadati</taxon>
        <taxon>Pseudomonadota</taxon>
        <taxon>Betaproteobacteria</taxon>
        <taxon>Rhodocyclales</taxon>
        <taxon>Rhodocyclaceae</taxon>
        <taxon>Azospira</taxon>
    </lineage>
</organism>
<evidence type="ECO:0000313" key="14">
    <source>
        <dbReference type="Proteomes" id="UP000663444"/>
    </source>
</evidence>
<dbReference type="InterPro" id="IPR023614">
    <property type="entry name" value="Porin_dom_sf"/>
</dbReference>
<keyword evidence="8" id="KW-0626">Porin</keyword>
<keyword evidence="14" id="KW-1185">Reference proteome</keyword>
<keyword evidence="5" id="KW-0812">Transmembrane</keyword>
<dbReference type="RefSeq" id="WP_203386799.1">
    <property type="nucleotide sequence ID" value="NZ_CP064781.1"/>
</dbReference>
<dbReference type="Pfam" id="PF13609">
    <property type="entry name" value="Porin_4"/>
    <property type="match status" value="1"/>
</dbReference>
<evidence type="ECO:0000256" key="8">
    <source>
        <dbReference type="ARBA" id="ARBA00023114"/>
    </source>
</evidence>
<comment type="subunit">
    <text evidence="2">Homotrimer.</text>
</comment>
<dbReference type="GO" id="GO:0009279">
    <property type="term" value="C:cell outer membrane"/>
    <property type="evidence" value="ECO:0007669"/>
    <property type="project" value="UniProtKB-SubCell"/>
</dbReference>
<protein>
    <submittedName>
        <fullName evidence="13">Porin</fullName>
    </submittedName>
</protein>
<feature type="signal peptide" evidence="11">
    <location>
        <begin position="1"/>
        <end position="20"/>
    </location>
</feature>
<keyword evidence="10" id="KW-0998">Cell outer membrane</keyword>
<dbReference type="InterPro" id="IPR033900">
    <property type="entry name" value="Gram_neg_porin_domain"/>
</dbReference>
<keyword evidence="3" id="KW-0813">Transport</keyword>
<keyword evidence="6 11" id="KW-0732">Signal</keyword>
<dbReference type="Gene3D" id="2.40.160.10">
    <property type="entry name" value="Porin"/>
    <property type="match status" value="1"/>
</dbReference>
<evidence type="ECO:0000256" key="11">
    <source>
        <dbReference type="SAM" id="SignalP"/>
    </source>
</evidence>
<evidence type="ECO:0000256" key="9">
    <source>
        <dbReference type="ARBA" id="ARBA00023136"/>
    </source>
</evidence>
<dbReference type="GO" id="GO:0046930">
    <property type="term" value="C:pore complex"/>
    <property type="evidence" value="ECO:0007669"/>
    <property type="project" value="UniProtKB-KW"/>
</dbReference>
<evidence type="ECO:0000256" key="3">
    <source>
        <dbReference type="ARBA" id="ARBA00022448"/>
    </source>
</evidence>
<comment type="subcellular location">
    <subcellularLocation>
        <location evidence="1">Cell outer membrane</location>
        <topology evidence="1">Multi-pass membrane protein</topology>
    </subcellularLocation>
</comment>
<dbReference type="PANTHER" id="PTHR34501">
    <property type="entry name" value="PROTEIN YDDL-RELATED"/>
    <property type="match status" value="1"/>
</dbReference>
<accession>A0A974PXM2</accession>
<reference evidence="13" key="1">
    <citation type="submission" date="2020-11" db="EMBL/GenBank/DDBJ databases">
        <title>Azospira restricta DSM 18626 genome sequence.</title>
        <authorList>
            <person name="Moe W.M."/>
        </authorList>
    </citation>
    <scope>NUCLEOTIDE SEQUENCE</scope>
    <source>
        <strain evidence="13">DSM 18626</strain>
    </source>
</reference>
<sequence length="338" mass="36095">MRRKLLAAASLAAVSGLAAAQSNVTVYGIVDANYTYNSGGDRHFAGVDSGGISGSRLGFRGSEELGNGLKAIFTLEYGLKVDTNTGVASARQQFVGLQSNRWGTVMAGYVYSPADDFNSDYDGLSNSGLLSARSNMLNDGGFSTKTDDTFQNAVGYISPEFGGVTLRAVVGKGEQTVSPRETKLALGAEYKAGPFKAAILHHDVDNIGGTLPKRDLSETVLGAAYDFKVAMLMATYASKKLTDRDRDNTWSVGARVPVGNGSVRLSYAKLDMSADNGNKDASGWTVAYFHDLSKRTTLYTGYHALNNASLANYDHEQVKGLTAGDNARLFTVGMRHRF</sequence>
<name>A0A974PXM2_9RHOO</name>
<evidence type="ECO:0000256" key="6">
    <source>
        <dbReference type="ARBA" id="ARBA00022729"/>
    </source>
</evidence>
<evidence type="ECO:0000256" key="7">
    <source>
        <dbReference type="ARBA" id="ARBA00023065"/>
    </source>
</evidence>
<dbReference type="GO" id="GO:0015288">
    <property type="term" value="F:porin activity"/>
    <property type="evidence" value="ECO:0007669"/>
    <property type="project" value="UniProtKB-KW"/>
</dbReference>
<dbReference type="CDD" id="cd00342">
    <property type="entry name" value="gram_neg_porins"/>
    <property type="match status" value="1"/>
</dbReference>
<dbReference type="InterPro" id="IPR050298">
    <property type="entry name" value="Gram-neg_bact_OMP"/>
</dbReference>
<dbReference type="KEGG" id="ares:IWH25_16205"/>
<dbReference type="PANTHER" id="PTHR34501:SF9">
    <property type="entry name" value="MAJOR OUTER MEMBRANE PROTEIN P.IA"/>
    <property type="match status" value="1"/>
</dbReference>
<feature type="domain" description="Porin" evidence="12">
    <location>
        <begin position="7"/>
        <end position="307"/>
    </location>
</feature>
<dbReference type="GO" id="GO:0006811">
    <property type="term" value="P:monoatomic ion transport"/>
    <property type="evidence" value="ECO:0007669"/>
    <property type="project" value="UniProtKB-KW"/>
</dbReference>
<keyword evidence="9" id="KW-0472">Membrane</keyword>
<dbReference type="SUPFAM" id="SSF56935">
    <property type="entry name" value="Porins"/>
    <property type="match status" value="1"/>
</dbReference>
<dbReference type="PRINTS" id="PR00184">
    <property type="entry name" value="NEISSPPORIN"/>
</dbReference>